<reference evidence="1 2" key="1">
    <citation type="submission" date="2020-12" db="EMBL/GenBank/DDBJ databases">
        <title>Concerted genomic and epigenomic changes stabilize Arabidopsis allopolyploids.</title>
        <authorList>
            <person name="Chen Z."/>
        </authorList>
    </citation>
    <scope>NUCLEOTIDE SEQUENCE [LARGE SCALE GENOMIC DNA]</scope>
    <source>
        <strain evidence="1">Allo738</strain>
        <tissue evidence="1">Leaf</tissue>
    </source>
</reference>
<comment type="caution">
    <text evidence="1">The sequence shown here is derived from an EMBL/GenBank/DDBJ whole genome shotgun (WGS) entry which is preliminary data.</text>
</comment>
<sequence>MGREWAHTVRESNERGLKENKCYFTNRTCRPLSFSV</sequence>
<dbReference type="Proteomes" id="UP000694240">
    <property type="component" value="Chromosome 4"/>
</dbReference>
<dbReference type="AlphaFoldDB" id="A0A8T2E169"/>
<protein>
    <submittedName>
        <fullName evidence="1">Uncharacterized protein</fullName>
    </submittedName>
</protein>
<accession>A0A8T2E169</accession>
<dbReference type="EMBL" id="JAEFBK010000004">
    <property type="protein sequence ID" value="KAG7617985.1"/>
    <property type="molecule type" value="Genomic_DNA"/>
</dbReference>
<gene>
    <name evidence="1" type="ORF">ISN45_At04g032980</name>
</gene>
<keyword evidence="2" id="KW-1185">Reference proteome</keyword>
<evidence type="ECO:0000313" key="1">
    <source>
        <dbReference type="EMBL" id="KAG7617985.1"/>
    </source>
</evidence>
<evidence type="ECO:0000313" key="2">
    <source>
        <dbReference type="Proteomes" id="UP000694240"/>
    </source>
</evidence>
<proteinExistence type="predicted"/>
<name>A0A8T2E169_9BRAS</name>
<organism evidence="1 2">
    <name type="scientific">Arabidopsis thaliana x Arabidopsis arenosa</name>
    <dbReference type="NCBI Taxonomy" id="1240361"/>
    <lineage>
        <taxon>Eukaryota</taxon>
        <taxon>Viridiplantae</taxon>
        <taxon>Streptophyta</taxon>
        <taxon>Embryophyta</taxon>
        <taxon>Tracheophyta</taxon>
        <taxon>Spermatophyta</taxon>
        <taxon>Magnoliopsida</taxon>
        <taxon>eudicotyledons</taxon>
        <taxon>Gunneridae</taxon>
        <taxon>Pentapetalae</taxon>
        <taxon>rosids</taxon>
        <taxon>malvids</taxon>
        <taxon>Brassicales</taxon>
        <taxon>Brassicaceae</taxon>
        <taxon>Camelineae</taxon>
        <taxon>Arabidopsis</taxon>
    </lineage>
</organism>